<evidence type="ECO:0000256" key="6">
    <source>
        <dbReference type="ARBA" id="ARBA00023054"/>
    </source>
</evidence>
<dbReference type="Pfam" id="PF10475">
    <property type="entry name" value="Vps54_N"/>
    <property type="match status" value="1"/>
</dbReference>
<keyword evidence="4" id="KW-0653">Protein transport</keyword>
<organism evidence="8 9">
    <name type="scientific">Armadillidium nasatum</name>
    <dbReference type="NCBI Taxonomy" id="96803"/>
    <lineage>
        <taxon>Eukaryota</taxon>
        <taxon>Metazoa</taxon>
        <taxon>Ecdysozoa</taxon>
        <taxon>Arthropoda</taxon>
        <taxon>Crustacea</taxon>
        <taxon>Multicrustacea</taxon>
        <taxon>Malacostraca</taxon>
        <taxon>Eumalacostraca</taxon>
        <taxon>Peracarida</taxon>
        <taxon>Isopoda</taxon>
        <taxon>Oniscidea</taxon>
        <taxon>Crinocheta</taxon>
        <taxon>Armadillidiidae</taxon>
        <taxon>Armadillidium</taxon>
    </lineage>
</organism>
<sequence>REVVPSLFLSSSFNLQDPTTFYSVFTHITSSGISKRNAKPLQEKLFHYLEIIESDMSRQIARKSSAFFDTMMYLNAQMEQLKLNHKAVLTLRNGISNLKDEVVLKPMNILSLPRKKGNILSAMKKLENMRTVREVQSTIQLQLAHQEYASALDLISTTQDLLSSELSAIKGLRHLSSELQEHEKLIEKMIAAEFNKYIADDLNRPLSDLKDLLDEVILVFIS</sequence>
<feature type="domain" description="Vacuolar protein sorting-associated protein 54 N-terminal" evidence="7">
    <location>
        <begin position="30"/>
        <end position="197"/>
    </location>
</feature>
<gene>
    <name evidence="8" type="ORF">Anas_10350</name>
</gene>
<evidence type="ECO:0000256" key="3">
    <source>
        <dbReference type="ARBA" id="ARBA00022448"/>
    </source>
</evidence>
<comment type="subcellular location">
    <subcellularLocation>
        <location evidence="1">Golgi apparatus</location>
        <location evidence="1">trans-Golgi network</location>
    </subcellularLocation>
</comment>
<dbReference type="AlphaFoldDB" id="A0A5N5TAU0"/>
<evidence type="ECO:0000313" key="8">
    <source>
        <dbReference type="EMBL" id="KAB7503783.1"/>
    </source>
</evidence>
<proteinExistence type="inferred from homology"/>
<evidence type="ECO:0000256" key="5">
    <source>
        <dbReference type="ARBA" id="ARBA00023034"/>
    </source>
</evidence>
<dbReference type="GO" id="GO:0015031">
    <property type="term" value="P:protein transport"/>
    <property type="evidence" value="ECO:0007669"/>
    <property type="project" value="UniProtKB-KW"/>
</dbReference>
<evidence type="ECO:0000256" key="2">
    <source>
        <dbReference type="ARBA" id="ARBA00009150"/>
    </source>
</evidence>
<dbReference type="InterPro" id="IPR019515">
    <property type="entry name" value="VPS54_N"/>
</dbReference>
<dbReference type="GO" id="GO:0006896">
    <property type="term" value="P:Golgi to vacuole transport"/>
    <property type="evidence" value="ECO:0007669"/>
    <property type="project" value="TreeGrafter"/>
</dbReference>
<dbReference type="GO" id="GO:0019905">
    <property type="term" value="F:syntaxin binding"/>
    <property type="evidence" value="ECO:0007669"/>
    <property type="project" value="TreeGrafter"/>
</dbReference>
<keyword evidence="6" id="KW-0175">Coiled coil</keyword>
<evidence type="ECO:0000256" key="4">
    <source>
        <dbReference type="ARBA" id="ARBA00022927"/>
    </source>
</evidence>
<protein>
    <recommendedName>
        <fullName evidence="7">Vacuolar protein sorting-associated protein 54 N-terminal domain-containing protein</fullName>
    </recommendedName>
</protein>
<evidence type="ECO:0000256" key="1">
    <source>
        <dbReference type="ARBA" id="ARBA00004601"/>
    </source>
</evidence>
<evidence type="ECO:0000313" key="9">
    <source>
        <dbReference type="Proteomes" id="UP000326759"/>
    </source>
</evidence>
<dbReference type="OrthoDB" id="10259024at2759"/>
<dbReference type="GO" id="GO:0005829">
    <property type="term" value="C:cytosol"/>
    <property type="evidence" value="ECO:0007669"/>
    <property type="project" value="GOC"/>
</dbReference>
<evidence type="ECO:0000259" key="7">
    <source>
        <dbReference type="Pfam" id="PF10475"/>
    </source>
</evidence>
<keyword evidence="9" id="KW-1185">Reference proteome</keyword>
<dbReference type="Proteomes" id="UP000326759">
    <property type="component" value="Unassembled WGS sequence"/>
</dbReference>
<dbReference type="EMBL" id="SEYY01004459">
    <property type="protein sequence ID" value="KAB7503783.1"/>
    <property type="molecule type" value="Genomic_DNA"/>
</dbReference>
<accession>A0A5N5TAU0</accession>
<dbReference type="GO" id="GO:0000938">
    <property type="term" value="C:GARP complex"/>
    <property type="evidence" value="ECO:0007669"/>
    <property type="project" value="InterPro"/>
</dbReference>
<name>A0A5N5TAU0_9CRUS</name>
<comment type="caution">
    <text evidence="8">The sequence shown here is derived from an EMBL/GenBank/DDBJ whole genome shotgun (WGS) entry which is preliminary data.</text>
</comment>
<comment type="similarity">
    <text evidence="2">Belongs to the VPS54 family.</text>
</comment>
<keyword evidence="5" id="KW-0333">Golgi apparatus</keyword>
<dbReference type="PANTHER" id="PTHR12965">
    <property type="entry name" value="VACUOLAR PROTEIN SORTING 54"/>
    <property type="match status" value="1"/>
</dbReference>
<dbReference type="InterPro" id="IPR039745">
    <property type="entry name" value="Vps54"/>
</dbReference>
<feature type="non-terminal residue" evidence="8">
    <location>
        <position position="1"/>
    </location>
</feature>
<keyword evidence="3" id="KW-0813">Transport</keyword>
<dbReference type="PANTHER" id="PTHR12965:SF0">
    <property type="entry name" value="VACUOLAR PROTEIN SORTING-ASSOCIATED PROTEIN 54"/>
    <property type="match status" value="1"/>
</dbReference>
<reference evidence="8 9" key="1">
    <citation type="journal article" date="2019" name="PLoS Biol.">
        <title>Sex chromosomes control vertical transmission of feminizing Wolbachia symbionts in an isopod.</title>
        <authorList>
            <person name="Becking T."/>
            <person name="Chebbi M.A."/>
            <person name="Giraud I."/>
            <person name="Moumen B."/>
            <person name="Laverre T."/>
            <person name="Caubet Y."/>
            <person name="Peccoud J."/>
            <person name="Gilbert C."/>
            <person name="Cordaux R."/>
        </authorList>
    </citation>
    <scope>NUCLEOTIDE SEQUENCE [LARGE SCALE GENOMIC DNA]</scope>
    <source>
        <strain evidence="8">ANa2</strain>
        <tissue evidence="8">Whole body excluding digestive tract and cuticle</tissue>
    </source>
</reference>
<dbReference type="GO" id="GO:0042147">
    <property type="term" value="P:retrograde transport, endosome to Golgi"/>
    <property type="evidence" value="ECO:0007669"/>
    <property type="project" value="InterPro"/>
</dbReference>